<feature type="transmembrane region" description="Helical" evidence="6">
    <location>
        <begin position="181"/>
        <end position="199"/>
    </location>
</feature>
<feature type="transmembrane region" description="Helical" evidence="6">
    <location>
        <begin position="295"/>
        <end position="317"/>
    </location>
</feature>
<feature type="transmembrane region" description="Helical" evidence="6">
    <location>
        <begin position="130"/>
        <end position="150"/>
    </location>
</feature>
<keyword evidence="3 6" id="KW-0812">Transmembrane</keyword>
<evidence type="ECO:0000256" key="1">
    <source>
        <dbReference type="ARBA" id="ARBA00004141"/>
    </source>
</evidence>
<organism evidence="8 9">
    <name type="scientific">Physocladia obscura</name>
    <dbReference type="NCBI Taxonomy" id="109957"/>
    <lineage>
        <taxon>Eukaryota</taxon>
        <taxon>Fungi</taxon>
        <taxon>Fungi incertae sedis</taxon>
        <taxon>Chytridiomycota</taxon>
        <taxon>Chytridiomycota incertae sedis</taxon>
        <taxon>Chytridiomycetes</taxon>
        <taxon>Chytridiales</taxon>
        <taxon>Chytriomycetaceae</taxon>
        <taxon>Physocladia</taxon>
    </lineage>
</organism>
<name>A0AAD5SW96_9FUNG</name>
<evidence type="ECO:0000259" key="7">
    <source>
        <dbReference type="Pfam" id="PF01490"/>
    </source>
</evidence>
<accession>A0AAD5SW96</accession>
<gene>
    <name evidence="8" type="ORF">HK100_002023</name>
</gene>
<dbReference type="EMBL" id="JADGJH010001458">
    <property type="protein sequence ID" value="KAJ3113317.1"/>
    <property type="molecule type" value="Genomic_DNA"/>
</dbReference>
<feature type="transmembrane region" description="Helical" evidence="6">
    <location>
        <begin position="219"/>
        <end position="237"/>
    </location>
</feature>
<feature type="transmembrane region" description="Helical" evidence="6">
    <location>
        <begin position="338"/>
        <end position="361"/>
    </location>
</feature>
<dbReference type="AlphaFoldDB" id="A0AAD5SW96"/>
<evidence type="ECO:0000256" key="4">
    <source>
        <dbReference type="ARBA" id="ARBA00022989"/>
    </source>
</evidence>
<protein>
    <recommendedName>
        <fullName evidence="7">Amino acid transporter transmembrane domain-containing protein</fullName>
    </recommendedName>
</protein>
<dbReference type="PANTHER" id="PTHR22950:SF349">
    <property type="entry name" value="AMINO ACID TRANSPORTER TRANSMEMBRANE DOMAIN-CONTAINING PROTEIN"/>
    <property type="match status" value="1"/>
</dbReference>
<comment type="subcellular location">
    <subcellularLocation>
        <location evidence="1">Membrane</location>
        <topology evidence="1">Multi-pass membrane protein</topology>
    </subcellularLocation>
</comment>
<dbReference type="GO" id="GO:0005774">
    <property type="term" value="C:vacuolar membrane"/>
    <property type="evidence" value="ECO:0007669"/>
    <property type="project" value="TreeGrafter"/>
</dbReference>
<sequence length="370" mass="40301">MTNSATTSSTPLLRPPVFENSATLSRDSIDEFAEVEVSDESHHKGNSVIEAVYHVICLIAGSGVLQLPYALNQSGWAGIGLILFAAFANNYSGKLLVKCLYANGDSNESSRRLKGFSHIGYEAFGERGRILVEGFTSAMLLGVPIVYLILSGMNLELIFGIYSKQTWIILNCLIDFSKISAFGVFATFIVIGTVVFYSIHDLPLNAGKVTHKFFDASQVASALGSISFSYAGNYIYPEVERSMAEPKKFHLVLSLSMVVISVMYLITAILGYAAYGNLTDSPILNNLPKGTIANFSIFVITAHVLLAIPVVVTTFSLEMERKLDLLKIAGGSTRREDFYRTILRVGIIGVIVTLAIAIPFFKDFMTLLGA</sequence>
<evidence type="ECO:0000256" key="3">
    <source>
        <dbReference type="ARBA" id="ARBA00022692"/>
    </source>
</evidence>
<evidence type="ECO:0000256" key="6">
    <source>
        <dbReference type="SAM" id="Phobius"/>
    </source>
</evidence>
<keyword evidence="9" id="KW-1185">Reference proteome</keyword>
<reference evidence="8" key="1">
    <citation type="submission" date="2020-05" db="EMBL/GenBank/DDBJ databases">
        <title>Phylogenomic resolution of chytrid fungi.</title>
        <authorList>
            <person name="Stajich J.E."/>
            <person name="Amses K."/>
            <person name="Simmons R."/>
            <person name="Seto K."/>
            <person name="Myers J."/>
            <person name="Bonds A."/>
            <person name="Quandt C.A."/>
            <person name="Barry K."/>
            <person name="Liu P."/>
            <person name="Grigoriev I."/>
            <person name="Longcore J.E."/>
            <person name="James T.Y."/>
        </authorList>
    </citation>
    <scope>NUCLEOTIDE SEQUENCE</scope>
    <source>
        <strain evidence="8">JEL0513</strain>
    </source>
</reference>
<feature type="non-terminal residue" evidence="8">
    <location>
        <position position="370"/>
    </location>
</feature>
<keyword evidence="4 6" id="KW-1133">Transmembrane helix</keyword>
<evidence type="ECO:0000256" key="2">
    <source>
        <dbReference type="ARBA" id="ARBA00008066"/>
    </source>
</evidence>
<evidence type="ECO:0000256" key="5">
    <source>
        <dbReference type="ARBA" id="ARBA00023136"/>
    </source>
</evidence>
<feature type="transmembrane region" description="Helical" evidence="6">
    <location>
        <begin position="249"/>
        <end position="275"/>
    </location>
</feature>
<keyword evidence="5 6" id="KW-0472">Membrane</keyword>
<dbReference type="GO" id="GO:0015179">
    <property type="term" value="F:L-amino acid transmembrane transporter activity"/>
    <property type="evidence" value="ECO:0007669"/>
    <property type="project" value="TreeGrafter"/>
</dbReference>
<dbReference type="Pfam" id="PF01490">
    <property type="entry name" value="Aa_trans"/>
    <property type="match status" value="1"/>
</dbReference>
<dbReference type="Proteomes" id="UP001211907">
    <property type="component" value="Unassembled WGS sequence"/>
</dbReference>
<proteinExistence type="inferred from homology"/>
<evidence type="ECO:0000313" key="8">
    <source>
        <dbReference type="EMBL" id="KAJ3113317.1"/>
    </source>
</evidence>
<evidence type="ECO:0000313" key="9">
    <source>
        <dbReference type="Proteomes" id="UP001211907"/>
    </source>
</evidence>
<comment type="caution">
    <text evidence="8">The sequence shown here is derived from an EMBL/GenBank/DDBJ whole genome shotgun (WGS) entry which is preliminary data.</text>
</comment>
<dbReference type="PANTHER" id="PTHR22950">
    <property type="entry name" value="AMINO ACID TRANSPORTER"/>
    <property type="match status" value="1"/>
</dbReference>
<dbReference type="InterPro" id="IPR013057">
    <property type="entry name" value="AA_transpt_TM"/>
</dbReference>
<feature type="domain" description="Amino acid transporter transmembrane" evidence="7">
    <location>
        <begin position="45"/>
        <end position="370"/>
    </location>
</feature>
<comment type="similarity">
    <text evidence="2">Belongs to the amino acid/polyamine transporter 2 family.</text>
</comment>